<dbReference type="InterPro" id="IPR003797">
    <property type="entry name" value="DegV"/>
</dbReference>
<keyword evidence="1" id="KW-0446">Lipid-binding</keyword>
<dbReference type="InterPro" id="IPR043168">
    <property type="entry name" value="DegV_C"/>
</dbReference>
<dbReference type="Proteomes" id="UP001219037">
    <property type="component" value="Chromosome"/>
</dbReference>
<protein>
    <submittedName>
        <fullName evidence="2">DegV family protein</fullName>
    </submittedName>
</protein>
<keyword evidence="3" id="KW-1185">Reference proteome</keyword>
<dbReference type="InterPro" id="IPR050270">
    <property type="entry name" value="DegV_domain_contain"/>
</dbReference>
<dbReference type="SUPFAM" id="SSF82549">
    <property type="entry name" value="DAK1/DegV-like"/>
    <property type="match status" value="1"/>
</dbReference>
<dbReference type="Pfam" id="PF02645">
    <property type="entry name" value="DegV"/>
    <property type="match status" value="1"/>
</dbReference>
<dbReference type="RefSeq" id="WP_278156084.1">
    <property type="nucleotide sequence ID" value="NZ_CP121252.1"/>
</dbReference>
<dbReference type="PANTHER" id="PTHR33434">
    <property type="entry name" value="DEGV DOMAIN-CONTAINING PROTEIN DR_1986-RELATED"/>
    <property type="match status" value="1"/>
</dbReference>
<dbReference type="Gene3D" id="3.30.1180.10">
    <property type="match status" value="1"/>
</dbReference>
<dbReference type="EMBL" id="CP121252">
    <property type="protein sequence ID" value="WFP15404.1"/>
    <property type="molecule type" value="Genomic_DNA"/>
</dbReference>
<evidence type="ECO:0000313" key="2">
    <source>
        <dbReference type="EMBL" id="WFP15404.1"/>
    </source>
</evidence>
<dbReference type="Gene3D" id="3.40.50.10170">
    <property type="match status" value="1"/>
</dbReference>
<organism evidence="2 3">
    <name type="scientific">Citricoccus muralis</name>
    <dbReference type="NCBI Taxonomy" id="169134"/>
    <lineage>
        <taxon>Bacteria</taxon>
        <taxon>Bacillati</taxon>
        <taxon>Actinomycetota</taxon>
        <taxon>Actinomycetes</taxon>
        <taxon>Micrococcales</taxon>
        <taxon>Micrococcaceae</taxon>
        <taxon>Citricoccus</taxon>
    </lineage>
</organism>
<proteinExistence type="predicted"/>
<evidence type="ECO:0000313" key="3">
    <source>
        <dbReference type="Proteomes" id="UP001219037"/>
    </source>
</evidence>
<dbReference type="PANTHER" id="PTHR33434:SF2">
    <property type="entry name" value="FATTY ACID-BINDING PROTEIN TM_1468"/>
    <property type="match status" value="1"/>
</dbReference>
<evidence type="ECO:0000256" key="1">
    <source>
        <dbReference type="ARBA" id="ARBA00023121"/>
    </source>
</evidence>
<gene>
    <name evidence="2" type="ORF">P8192_08200</name>
</gene>
<sequence length="335" mass="35115">MASHSQWFRDIVQRSRAVRAEATGWGRYGIKPPRRERAAIVTDSSCSLPADVLTLPVGSHLRTVPMPVMVGDQIYSEGTEELSAQLPLALAAGTAVKTSRPAPGAFADAYAELAREGYGSIVAVVLSGRLSGTADAARLAAGESRIPVQVIDSETTGMALGTAVLDGLLRARNGLPAEEMARLITTSARASRVFFTVPNLEQLRRGGRIGALAGLLGQLLQVKPVLTLNNGAVALLDRPRTTARAIDSLIRQVRQETAQRPSRVAVHGYGNMDAAHELAGRLAADSTLTVPVIPLPAVLAAHLGLGALGVTVSPDFTLPEFLQDGPPEPTAPPTG</sequence>
<dbReference type="PROSITE" id="PS51482">
    <property type="entry name" value="DEGV"/>
    <property type="match status" value="1"/>
</dbReference>
<dbReference type="NCBIfam" id="TIGR00762">
    <property type="entry name" value="DegV"/>
    <property type="match status" value="1"/>
</dbReference>
<name>A0ABY8H3I2_9MICC</name>
<accession>A0ABY8H3I2</accession>
<reference evidence="2 3" key="1">
    <citation type="submission" date="2023-04" db="EMBL/GenBank/DDBJ databases">
        <title>Funneling lignin-derived compounds into biodiesel using alkali-halophilic Citricoccus sp. P2.</title>
        <authorList>
            <person name="Luo C.-B."/>
        </authorList>
    </citation>
    <scope>NUCLEOTIDE SEQUENCE [LARGE SCALE GENOMIC DNA]</scope>
    <source>
        <strain evidence="2 3">P2</strain>
    </source>
</reference>